<keyword evidence="7" id="KW-1185">Reference proteome</keyword>
<feature type="domain" description="ATP-grasp" evidence="5">
    <location>
        <begin position="91"/>
        <end position="285"/>
    </location>
</feature>
<sequence>MVGMGSTRPKAIVLTWAPLPTTKLLTTAFLKSPLAADDGHQIHELNSTPDSSLKDILSSDGMLICAGSLARVAHLLGPNQKRFFDATEDSFLFRTLVGESYPEYICHKSSDPWAVKLDWGGGRRKYVIKPNVGYSSIDTFIVNNAEEQEELRTLITPSDREFIIEEFIDGEFLCSDIVVDDKSILVTSVYKRHDYGIKETMQYHASELYRQHAQKFKTLVREVIAQHLPLPPDVRVMFNVEAKLGDDSILRIVEINPFRACGVAPLATSLIFNKNVFELAFAEKLDSEVSPPTNSDREIVVCLARKEGEKATDLLPPLLNNLREADGVGREAVELQVILEEKDKEVFEIHDGRIFELVKKRNVL</sequence>
<dbReference type="Proteomes" id="UP001165160">
    <property type="component" value="Unassembled WGS sequence"/>
</dbReference>
<dbReference type="GO" id="GO:0016874">
    <property type="term" value="F:ligase activity"/>
    <property type="evidence" value="ECO:0007669"/>
    <property type="project" value="UniProtKB-KW"/>
</dbReference>
<accession>A0A9W7KVT2</accession>
<dbReference type="Gene3D" id="3.30.470.20">
    <property type="entry name" value="ATP-grasp fold, B domain"/>
    <property type="match status" value="1"/>
</dbReference>
<comment type="caution">
    <text evidence="6">The sequence shown here is derived from an EMBL/GenBank/DDBJ whole genome shotgun (WGS) entry which is preliminary data.</text>
</comment>
<evidence type="ECO:0000256" key="1">
    <source>
        <dbReference type="ARBA" id="ARBA00022598"/>
    </source>
</evidence>
<dbReference type="GO" id="GO:0046872">
    <property type="term" value="F:metal ion binding"/>
    <property type="evidence" value="ECO:0007669"/>
    <property type="project" value="InterPro"/>
</dbReference>
<evidence type="ECO:0000313" key="6">
    <source>
        <dbReference type="EMBL" id="GMI13502.1"/>
    </source>
</evidence>
<reference evidence="7" key="1">
    <citation type="journal article" date="2023" name="Commun. Biol.">
        <title>Genome analysis of Parmales, the sister group of diatoms, reveals the evolutionary specialization of diatoms from phago-mixotrophs to photoautotrophs.</title>
        <authorList>
            <person name="Ban H."/>
            <person name="Sato S."/>
            <person name="Yoshikawa S."/>
            <person name="Yamada K."/>
            <person name="Nakamura Y."/>
            <person name="Ichinomiya M."/>
            <person name="Sato N."/>
            <person name="Blanc-Mathieu R."/>
            <person name="Endo H."/>
            <person name="Kuwata A."/>
            <person name="Ogata H."/>
        </authorList>
    </citation>
    <scope>NUCLEOTIDE SEQUENCE [LARGE SCALE GENOMIC DNA]</scope>
    <source>
        <strain evidence="7">NIES 3699</strain>
    </source>
</reference>
<organism evidence="6 7">
    <name type="scientific">Triparma verrucosa</name>
    <dbReference type="NCBI Taxonomy" id="1606542"/>
    <lineage>
        <taxon>Eukaryota</taxon>
        <taxon>Sar</taxon>
        <taxon>Stramenopiles</taxon>
        <taxon>Ochrophyta</taxon>
        <taxon>Bolidophyceae</taxon>
        <taxon>Parmales</taxon>
        <taxon>Triparmaceae</taxon>
        <taxon>Triparma</taxon>
    </lineage>
</organism>
<evidence type="ECO:0000256" key="3">
    <source>
        <dbReference type="ARBA" id="ARBA00022840"/>
    </source>
</evidence>
<keyword evidence="3 4" id="KW-0067">ATP-binding</keyword>
<dbReference type="AlphaFoldDB" id="A0A9W7KVT2"/>
<dbReference type="InterPro" id="IPR052032">
    <property type="entry name" value="ATP-dep_AA_Ligase"/>
</dbReference>
<evidence type="ECO:0000259" key="5">
    <source>
        <dbReference type="PROSITE" id="PS50975"/>
    </source>
</evidence>
<proteinExistence type="predicted"/>
<dbReference type="GO" id="GO:0005524">
    <property type="term" value="F:ATP binding"/>
    <property type="evidence" value="ECO:0007669"/>
    <property type="project" value="UniProtKB-UniRule"/>
</dbReference>
<evidence type="ECO:0000313" key="7">
    <source>
        <dbReference type="Proteomes" id="UP001165160"/>
    </source>
</evidence>
<dbReference type="PANTHER" id="PTHR43585">
    <property type="entry name" value="FUMIPYRROLE BIOSYNTHESIS PROTEIN C"/>
    <property type="match status" value="1"/>
</dbReference>
<evidence type="ECO:0000256" key="4">
    <source>
        <dbReference type="PROSITE-ProRule" id="PRU00409"/>
    </source>
</evidence>
<dbReference type="PANTHER" id="PTHR43585:SF2">
    <property type="entry name" value="ATP-GRASP ENZYME FSQD"/>
    <property type="match status" value="1"/>
</dbReference>
<dbReference type="SUPFAM" id="SSF56059">
    <property type="entry name" value="Glutathione synthetase ATP-binding domain-like"/>
    <property type="match status" value="1"/>
</dbReference>
<dbReference type="PROSITE" id="PS50975">
    <property type="entry name" value="ATP_GRASP"/>
    <property type="match status" value="1"/>
</dbReference>
<name>A0A9W7KVT2_9STRA</name>
<dbReference type="EMBL" id="BRXX01000470">
    <property type="protein sequence ID" value="GMI13502.1"/>
    <property type="molecule type" value="Genomic_DNA"/>
</dbReference>
<dbReference type="InterPro" id="IPR011761">
    <property type="entry name" value="ATP-grasp"/>
</dbReference>
<keyword evidence="2 4" id="KW-0547">Nucleotide-binding</keyword>
<keyword evidence="1" id="KW-0436">Ligase</keyword>
<gene>
    <name evidence="6" type="ORF">TrVE_jg11280</name>
</gene>
<dbReference type="Pfam" id="PF13535">
    <property type="entry name" value="ATP-grasp_4"/>
    <property type="match status" value="1"/>
</dbReference>
<evidence type="ECO:0000256" key="2">
    <source>
        <dbReference type="ARBA" id="ARBA00022741"/>
    </source>
</evidence>
<protein>
    <recommendedName>
        <fullName evidence="5">ATP-grasp domain-containing protein</fullName>
    </recommendedName>
</protein>